<comment type="similarity">
    <text evidence="1">Belongs to the aromatic prenyltransferase family.</text>
</comment>
<dbReference type="Pfam" id="PF11468">
    <property type="entry name" value="PTase_Orf2"/>
    <property type="match status" value="1"/>
</dbReference>
<evidence type="ECO:0000313" key="4">
    <source>
        <dbReference type="EMBL" id="PKT69235.1"/>
    </source>
</evidence>
<dbReference type="InterPro" id="IPR036239">
    <property type="entry name" value="PrenylTrfase-like_sf"/>
</dbReference>
<dbReference type="EMBL" id="PJOS01000081">
    <property type="protein sequence ID" value="PKT69235.1"/>
    <property type="molecule type" value="Genomic_DNA"/>
</dbReference>
<dbReference type="GO" id="GO:0004659">
    <property type="term" value="F:prenyltransferase activity"/>
    <property type="evidence" value="ECO:0007669"/>
    <property type="project" value="UniProtKB-KW"/>
</dbReference>
<keyword evidence="2" id="KW-0637">Prenyltransferase</keyword>
<gene>
    <name evidence="4" type="ORF">CW362_30730</name>
</gene>
<name>A0A2I0SH42_9ACTN</name>
<dbReference type="SFLD" id="SFLDS00036">
    <property type="entry name" value="Aromatic_Prenyltransferase"/>
    <property type="match status" value="1"/>
</dbReference>
<evidence type="ECO:0000256" key="1">
    <source>
        <dbReference type="ARBA" id="ARBA00005368"/>
    </source>
</evidence>
<keyword evidence="5" id="KW-1185">Reference proteome</keyword>
<sequence length="304" mass="33312">MSHTAVVEDVYSAIEDSARLAGVPCSREGIVPILTAYGDTLADAGIVLSVSTNEHPVSELDYTITVPTHGPDPYTTAVEHGFVTRTDHPAAALLPDIQQQVPVSEYFIDGGVVSGFSKIYAHFPFTPLTVEQLAAVESMPRAVAENAGLFARHHLHQAAMIGIDYRRRTVNLYFAQLPEQFGTAENILSLQRELGLPRPDGELLEFARKSFRVYVTLGWDSAQVKRICYAPAPVRGWDPAALPVPVEPETEKFVRGARRTYGGDPIVIAACKWTPEGAYLNLGPYTRVSPLMRTLLRNLTGQEV</sequence>
<dbReference type="AlphaFoldDB" id="A0A2I0SH42"/>
<dbReference type="InterPro" id="IPR020965">
    <property type="entry name" value="Prenyltransferase_CloQ"/>
</dbReference>
<dbReference type="Proteomes" id="UP000236178">
    <property type="component" value="Unassembled WGS sequence"/>
</dbReference>
<dbReference type="InterPro" id="IPR033964">
    <property type="entry name" value="ABBA"/>
</dbReference>
<keyword evidence="3" id="KW-0808">Transferase</keyword>
<evidence type="ECO:0008006" key="6">
    <source>
        <dbReference type="Google" id="ProtNLM"/>
    </source>
</evidence>
<organism evidence="4 5">
    <name type="scientific">Streptomyces populi</name>
    <dbReference type="NCBI Taxonomy" id="2058924"/>
    <lineage>
        <taxon>Bacteria</taxon>
        <taxon>Bacillati</taxon>
        <taxon>Actinomycetota</taxon>
        <taxon>Actinomycetes</taxon>
        <taxon>Kitasatosporales</taxon>
        <taxon>Streptomycetaceae</taxon>
        <taxon>Streptomyces</taxon>
    </lineage>
</organism>
<evidence type="ECO:0000313" key="5">
    <source>
        <dbReference type="Proteomes" id="UP000236178"/>
    </source>
</evidence>
<reference evidence="4 5" key="1">
    <citation type="submission" date="2017-12" db="EMBL/GenBank/DDBJ databases">
        <title>Streptomyces populusis sp. nov., a novel endophytic actinobacterium isolated from stems of Populus adenopoda Maxim.</title>
        <authorList>
            <person name="Wang Z."/>
        </authorList>
    </citation>
    <scope>NUCLEOTIDE SEQUENCE [LARGE SCALE GENOMIC DNA]</scope>
    <source>
        <strain evidence="4 5">A249</strain>
    </source>
</reference>
<dbReference type="CDD" id="cd13931">
    <property type="entry name" value="PT-CloQ_NphB"/>
    <property type="match status" value="1"/>
</dbReference>
<proteinExistence type="inferred from homology"/>
<evidence type="ECO:0000256" key="2">
    <source>
        <dbReference type="ARBA" id="ARBA00022602"/>
    </source>
</evidence>
<dbReference type="OrthoDB" id="4515750at2"/>
<comment type="caution">
    <text evidence="4">The sequence shown here is derived from an EMBL/GenBank/DDBJ whole genome shotgun (WGS) entry which is preliminary data.</text>
</comment>
<evidence type="ECO:0000256" key="3">
    <source>
        <dbReference type="ARBA" id="ARBA00022679"/>
    </source>
</evidence>
<dbReference type="RefSeq" id="WP_103552883.1">
    <property type="nucleotide sequence ID" value="NZ_JBHJSK010000043.1"/>
</dbReference>
<dbReference type="SUPFAM" id="SSF143492">
    <property type="entry name" value="Prenyltransferase-like"/>
    <property type="match status" value="1"/>
</dbReference>
<protein>
    <recommendedName>
        <fullName evidence="6">Prenyltransferase</fullName>
    </recommendedName>
</protein>
<dbReference type="SFLD" id="SFLDG01163">
    <property type="entry name" value="II"/>
    <property type="match status" value="1"/>
</dbReference>
<accession>A0A2I0SH42</accession>